<dbReference type="Pfam" id="PF23598">
    <property type="entry name" value="LRR_14"/>
    <property type="match status" value="1"/>
</dbReference>
<evidence type="ECO:0000313" key="4">
    <source>
        <dbReference type="Proteomes" id="UP001457282"/>
    </source>
</evidence>
<protein>
    <recommendedName>
        <fullName evidence="2">Disease resistance R13L4/SHOC-2-like LRR domain-containing protein</fullName>
    </recommendedName>
</protein>
<dbReference type="Gene3D" id="3.80.10.10">
    <property type="entry name" value="Ribonuclease Inhibitor"/>
    <property type="match status" value="1"/>
</dbReference>
<organism evidence="3 4">
    <name type="scientific">Rubus argutus</name>
    <name type="common">Southern blackberry</name>
    <dbReference type="NCBI Taxonomy" id="59490"/>
    <lineage>
        <taxon>Eukaryota</taxon>
        <taxon>Viridiplantae</taxon>
        <taxon>Streptophyta</taxon>
        <taxon>Embryophyta</taxon>
        <taxon>Tracheophyta</taxon>
        <taxon>Spermatophyta</taxon>
        <taxon>Magnoliopsida</taxon>
        <taxon>eudicotyledons</taxon>
        <taxon>Gunneridae</taxon>
        <taxon>Pentapetalae</taxon>
        <taxon>rosids</taxon>
        <taxon>fabids</taxon>
        <taxon>Rosales</taxon>
        <taxon>Rosaceae</taxon>
        <taxon>Rosoideae</taxon>
        <taxon>Rosoideae incertae sedis</taxon>
        <taxon>Rubus</taxon>
    </lineage>
</organism>
<accession>A0AAW1Y5B8</accession>
<evidence type="ECO:0000313" key="3">
    <source>
        <dbReference type="EMBL" id="KAK9944303.1"/>
    </source>
</evidence>
<evidence type="ECO:0000256" key="1">
    <source>
        <dbReference type="ARBA" id="ARBA00022737"/>
    </source>
</evidence>
<dbReference type="PANTHER" id="PTHR11017">
    <property type="entry name" value="LEUCINE-RICH REPEAT-CONTAINING PROTEIN"/>
    <property type="match status" value="1"/>
</dbReference>
<dbReference type="GO" id="GO:0006952">
    <property type="term" value="P:defense response"/>
    <property type="evidence" value="ECO:0007669"/>
    <property type="project" value="InterPro"/>
</dbReference>
<proteinExistence type="predicted"/>
<name>A0AAW1Y5B8_RUBAR</name>
<dbReference type="AlphaFoldDB" id="A0AAW1Y5B8"/>
<reference evidence="3 4" key="1">
    <citation type="journal article" date="2023" name="G3 (Bethesda)">
        <title>A chromosome-length genome assembly and annotation of blackberry (Rubus argutus, cv. 'Hillquist').</title>
        <authorList>
            <person name="Bruna T."/>
            <person name="Aryal R."/>
            <person name="Dudchenko O."/>
            <person name="Sargent D.J."/>
            <person name="Mead D."/>
            <person name="Buti M."/>
            <person name="Cavallini A."/>
            <person name="Hytonen T."/>
            <person name="Andres J."/>
            <person name="Pham M."/>
            <person name="Weisz D."/>
            <person name="Mascagni F."/>
            <person name="Usai G."/>
            <person name="Natali L."/>
            <person name="Bassil N."/>
            <person name="Fernandez G.E."/>
            <person name="Lomsadze A."/>
            <person name="Armour M."/>
            <person name="Olukolu B."/>
            <person name="Poorten T."/>
            <person name="Britton C."/>
            <person name="Davik J."/>
            <person name="Ashrafi H."/>
            <person name="Aiden E.L."/>
            <person name="Borodovsky M."/>
            <person name="Worthington M."/>
        </authorList>
    </citation>
    <scope>NUCLEOTIDE SEQUENCE [LARGE SCALE GENOMIC DNA]</scope>
    <source>
        <strain evidence="3">PI 553951</strain>
    </source>
</reference>
<dbReference type="InterPro" id="IPR044974">
    <property type="entry name" value="Disease_R_plants"/>
</dbReference>
<feature type="domain" description="Disease resistance R13L4/SHOC-2-like LRR" evidence="2">
    <location>
        <begin position="234"/>
        <end position="316"/>
    </location>
</feature>
<evidence type="ECO:0000259" key="2">
    <source>
        <dbReference type="Pfam" id="PF23598"/>
    </source>
</evidence>
<dbReference type="EMBL" id="JBEDUW010000002">
    <property type="protein sequence ID" value="KAK9944303.1"/>
    <property type="molecule type" value="Genomic_DNA"/>
</dbReference>
<dbReference type="Proteomes" id="UP001457282">
    <property type="component" value="Unassembled WGS sequence"/>
</dbReference>
<dbReference type="InterPro" id="IPR055414">
    <property type="entry name" value="LRR_R13L4/SHOC2-like"/>
</dbReference>
<dbReference type="PANTHER" id="PTHR11017:SF527">
    <property type="entry name" value="TMV RESISTANCE PROTEIN N-LIKE"/>
    <property type="match status" value="1"/>
</dbReference>
<comment type="caution">
    <text evidence="3">The sequence shown here is derived from an EMBL/GenBank/DDBJ whole genome shotgun (WGS) entry which is preliminary data.</text>
</comment>
<gene>
    <name evidence="3" type="ORF">M0R45_009876</name>
</gene>
<dbReference type="InterPro" id="IPR032675">
    <property type="entry name" value="LRR_dom_sf"/>
</dbReference>
<dbReference type="SUPFAM" id="SSF52058">
    <property type="entry name" value="L domain-like"/>
    <property type="match status" value="1"/>
</dbReference>
<sequence length="385" mass="43922">MIEMNQSSSKKLLKRLWLSKDIFHVLVNKTGTKAVQAIMLDSHESNDQAQCYPKAIYVERDVCHNGLQQICNRTSKFVGQALPESKEAQCHPKTFSKMFNLRFLKLQNQHLPQGLKYLRNSLRFLDWCGYPLRSLSPGFQPDELVELCTCHSNLEQLWDGIKYFYKLKVIRLSRSQNLTRTPDFKGVQNLERLYLDGCETLVEIHTSIGTLKRLSCLNLHDCKSLESLPDEIEMDYLEILILSGCSSVKKIPEFVGDMEHLRIIYLDGTAIETLPSSIERLTSLSVLELKGCANLNTLPNTIDSLKSLKSISLSGCSKLAKLPDSFGELVCLEMIDVSGTALKEWPVCFFLLRRVKSWCFPVPEGLNHRICPFLFNYCQSRFVGL</sequence>
<keyword evidence="4" id="KW-1185">Reference proteome</keyword>
<keyword evidence="1" id="KW-0677">Repeat</keyword>